<dbReference type="KEGG" id="ali:AZOLI_p40568"/>
<name>G7ZGK0_AZOL4</name>
<dbReference type="Proteomes" id="UP000005667">
    <property type="component" value="Plasmid AZO_p4"/>
</dbReference>
<organism evidence="1 2">
    <name type="scientific">Azospirillum lipoferum (strain 4B)</name>
    <dbReference type="NCBI Taxonomy" id="862719"/>
    <lineage>
        <taxon>Bacteria</taxon>
        <taxon>Pseudomonadati</taxon>
        <taxon>Pseudomonadota</taxon>
        <taxon>Alphaproteobacteria</taxon>
        <taxon>Rhodospirillales</taxon>
        <taxon>Azospirillaceae</taxon>
        <taxon>Azospirillum</taxon>
    </lineage>
</organism>
<dbReference type="EMBL" id="FQ311872">
    <property type="protein sequence ID" value="CBS90936.1"/>
    <property type="molecule type" value="Genomic_DNA"/>
</dbReference>
<accession>G7ZGK0</accession>
<geneLocation type="plasmid" evidence="1 2">
    <name>AZO_p4</name>
</geneLocation>
<proteinExistence type="predicted"/>
<keyword evidence="2" id="KW-1185">Reference proteome</keyword>
<evidence type="ECO:0000313" key="2">
    <source>
        <dbReference type="Proteomes" id="UP000005667"/>
    </source>
</evidence>
<gene>
    <name evidence="1" type="ordered locus">AZOLI_p40568</name>
</gene>
<dbReference type="HOGENOM" id="CLU_1944293_0_0_5"/>
<protein>
    <submittedName>
        <fullName evidence="1">Uncharacterized protein</fullName>
    </submittedName>
</protein>
<dbReference type="AlphaFoldDB" id="G7ZGK0"/>
<sequence length="129" mass="13992">MTVSASLRIVIVGAMSMGLAMAFTSFTAWSQVKNLALGETFRDARIFTNPVLRELEQKDPELLREVLRQIDEAVALPPSGTVALGHQTPTPAETQLLKANPDIAKALSLRPDPMLILLQQILKSTGKGN</sequence>
<keyword evidence="1" id="KW-0614">Plasmid</keyword>
<reference evidence="2" key="1">
    <citation type="journal article" date="2011" name="PLoS Genet.">
        <title>Azospirillum genomes reveal transition of bacteria from aquatic to terrestrial environments.</title>
        <authorList>
            <person name="Wisniewski-Dye F."/>
            <person name="Borziak K."/>
            <person name="Khalsa-Moyers G."/>
            <person name="Alexandre G."/>
            <person name="Sukharnikov L.O."/>
            <person name="Wuichet K."/>
            <person name="Hurst G.B."/>
            <person name="McDonald W.H."/>
            <person name="Robertson J.S."/>
            <person name="Barbe V."/>
            <person name="Calteau A."/>
            <person name="Rouy Z."/>
            <person name="Mangenot S."/>
            <person name="Prigent-Combaret C."/>
            <person name="Normand P."/>
            <person name="Boyer M."/>
            <person name="Siguier P."/>
            <person name="Dessaux Y."/>
            <person name="Elmerich C."/>
            <person name="Condemine G."/>
            <person name="Krishnen G."/>
            <person name="Kennedy I."/>
            <person name="Paterson A.H."/>
            <person name="Gonzalez V."/>
            <person name="Mavingui P."/>
            <person name="Zhulin I.B."/>
        </authorList>
    </citation>
    <scope>NUCLEOTIDE SEQUENCE [LARGE SCALE GENOMIC DNA]</scope>
    <source>
        <strain evidence="2">4B</strain>
    </source>
</reference>
<evidence type="ECO:0000313" key="1">
    <source>
        <dbReference type="EMBL" id="CBS90936.1"/>
    </source>
</evidence>